<name>A0A8T9SXT3_9BACT</name>
<dbReference type="KEGG" id="haei:MUN82_07295"/>
<accession>A0A8T9SXT3</accession>
<gene>
    <name evidence="2" type="ORF">MUN82_07295</name>
</gene>
<evidence type="ECO:0000259" key="1">
    <source>
        <dbReference type="Pfam" id="PF01261"/>
    </source>
</evidence>
<dbReference type="PANTHER" id="PTHR12110">
    <property type="entry name" value="HYDROXYPYRUVATE ISOMERASE"/>
    <property type="match status" value="1"/>
</dbReference>
<dbReference type="SUPFAM" id="SSF51658">
    <property type="entry name" value="Xylose isomerase-like"/>
    <property type="match status" value="1"/>
</dbReference>
<dbReference type="Proteomes" id="UP000829925">
    <property type="component" value="Chromosome"/>
</dbReference>
<dbReference type="InterPro" id="IPR006311">
    <property type="entry name" value="TAT_signal"/>
</dbReference>
<keyword evidence="3" id="KW-1185">Reference proteome</keyword>
<dbReference type="RefSeq" id="WP_245096254.1">
    <property type="nucleotide sequence ID" value="NZ_CP095053.1"/>
</dbReference>
<dbReference type="InterPro" id="IPR013022">
    <property type="entry name" value="Xyl_isomerase-like_TIM-brl"/>
</dbReference>
<dbReference type="GO" id="GO:0016853">
    <property type="term" value="F:isomerase activity"/>
    <property type="evidence" value="ECO:0007669"/>
    <property type="project" value="UniProtKB-KW"/>
</dbReference>
<evidence type="ECO:0000313" key="2">
    <source>
        <dbReference type="EMBL" id="UOR06898.1"/>
    </source>
</evidence>
<keyword evidence="2" id="KW-0413">Isomerase</keyword>
<organism evidence="2 3">
    <name type="scientific">Hymenobacter aerilatus</name>
    <dbReference type="NCBI Taxonomy" id="2932251"/>
    <lineage>
        <taxon>Bacteria</taxon>
        <taxon>Pseudomonadati</taxon>
        <taxon>Bacteroidota</taxon>
        <taxon>Cytophagia</taxon>
        <taxon>Cytophagales</taxon>
        <taxon>Hymenobacteraceae</taxon>
        <taxon>Hymenobacter</taxon>
    </lineage>
</organism>
<reference evidence="2 3" key="1">
    <citation type="submission" date="2022-04" db="EMBL/GenBank/DDBJ databases">
        <title>Hymenobacter sp. isolated from the air.</title>
        <authorList>
            <person name="Won M."/>
            <person name="Lee C.-M."/>
            <person name="Woen H.-Y."/>
            <person name="Kwon S.-W."/>
        </authorList>
    </citation>
    <scope>NUCLEOTIDE SEQUENCE [LARGE SCALE GENOMIC DNA]</scope>
    <source>
        <strain evidence="3">5413 J-13</strain>
    </source>
</reference>
<proteinExistence type="predicted"/>
<evidence type="ECO:0000313" key="3">
    <source>
        <dbReference type="Proteomes" id="UP000829925"/>
    </source>
</evidence>
<dbReference type="InterPro" id="IPR036237">
    <property type="entry name" value="Xyl_isomerase-like_sf"/>
</dbReference>
<dbReference type="PROSITE" id="PS51318">
    <property type="entry name" value="TAT"/>
    <property type="match status" value="1"/>
</dbReference>
<feature type="domain" description="Xylose isomerase-like TIM barrel" evidence="1">
    <location>
        <begin position="66"/>
        <end position="307"/>
    </location>
</feature>
<protein>
    <submittedName>
        <fullName evidence="2">Sugar phosphate isomerase/epimerase</fullName>
    </submittedName>
</protein>
<dbReference type="Gene3D" id="3.20.20.150">
    <property type="entry name" value="Divalent-metal-dependent TIM barrel enzymes"/>
    <property type="match status" value="1"/>
</dbReference>
<dbReference type="AlphaFoldDB" id="A0A8T9SXT3"/>
<dbReference type="EMBL" id="CP095053">
    <property type="protein sequence ID" value="UOR06898.1"/>
    <property type="molecule type" value="Genomic_DNA"/>
</dbReference>
<dbReference type="Pfam" id="PF01261">
    <property type="entry name" value="AP_endonuc_2"/>
    <property type="match status" value="1"/>
</dbReference>
<sequence length="314" mass="34905">MSTSRREFLQKTSALVTAALAAPHLLTANRPAPTFGEISLAQWSLHKALFKQELTNLDFPGVARQKFGITTVEYVNQFFKDKAKDQTYLRTLLQRCRDNGITNHLIMVDGEGDLGSPDERERQQAVEKHRPWLEAAAYLGCRSVRVNAFGKGTAEQVQRAAVAGLGQLSAYAQPLGLNVLVENHGSYTSNGQWLLHTIQGVGKPNVGVLPDFGNFCVRRESGELYKGQCVEEYDRYKAVAEWLPIIKTGVSAKTLDFDAAGNCVETDYYKMLGLLKKAKFQGYLGIEYEGEKLSEEAGIRRTKELIEKVVRSIG</sequence>
<dbReference type="PANTHER" id="PTHR12110:SF53">
    <property type="entry name" value="BLR5974 PROTEIN"/>
    <property type="match status" value="1"/>
</dbReference>
<dbReference type="InterPro" id="IPR050312">
    <property type="entry name" value="IolE/XylAMocC-like"/>
</dbReference>